<evidence type="ECO:0000256" key="1">
    <source>
        <dbReference type="SAM" id="SignalP"/>
    </source>
</evidence>
<dbReference type="SUPFAM" id="SSF47769">
    <property type="entry name" value="SAM/Pointed domain"/>
    <property type="match status" value="1"/>
</dbReference>
<keyword evidence="3" id="KW-1185">Reference proteome</keyword>
<feature type="chain" id="PRO_5043953812" description="SAM domain-containing protein" evidence="1">
    <location>
        <begin position="21"/>
        <end position="228"/>
    </location>
</feature>
<evidence type="ECO:0000313" key="3">
    <source>
        <dbReference type="Proteomes" id="UP001157006"/>
    </source>
</evidence>
<dbReference type="Gene3D" id="1.10.150.50">
    <property type="entry name" value="Transcription Factor, Ets-1"/>
    <property type="match status" value="1"/>
</dbReference>
<dbReference type="AlphaFoldDB" id="A0AAV1AN85"/>
<sequence>MLHPMLLSTHLFAFGLVSQSEPIRQKLYRMFAGMDWFSWLSKTSLEPSLVYEYGVILAHNELEEEDMFYFNHEFLQSMGICIAKHRLEILKLAKKDKRKFPHTVAKFVAAIKKYVRSLTHTEESALVVVPTTRSSGGFGRRWKSVIMKRNKKFVVAKQEKLFLTNGIVPVPDLSGDLGGFASPVVHHCQKEQRVDGGGDGGGVGGDGYWSAAVEEIKWDTMFKDLKPN</sequence>
<dbReference type="PANTHER" id="PTHR33915:SF1">
    <property type="entry name" value="OS04G0644100 PROTEIN"/>
    <property type="match status" value="1"/>
</dbReference>
<dbReference type="EMBL" id="OX451740">
    <property type="protein sequence ID" value="CAI8611827.1"/>
    <property type="molecule type" value="Genomic_DNA"/>
</dbReference>
<organism evidence="2 3">
    <name type="scientific">Vicia faba</name>
    <name type="common">Broad bean</name>
    <name type="synonym">Faba vulgaris</name>
    <dbReference type="NCBI Taxonomy" id="3906"/>
    <lineage>
        <taxon>Eukaryota</taxon>
        <taxon>Viridiplantae</taxon>
        <taxon>Streptophyta</taxon>
        <taxon>Embryophyta</taxon>
        <taxon>Tracheophyta</taxon>
        <taxon>Spermatophyta</taxon>
        <taxon>Magnoliopsida</taxon>
        <taxon>eudicotyledons</taxon>
        <taxon>Gunneridae</taxon>
        <taxon>Pentapetalae</taxon>
        <taxon>rosids</taxon>
        <taxon>fabids</taxon>
        <taxon>Fabales</taxon>
        <taxon>Fabaceae</taxon>
        <taxon>Papilionoideae</taxon>
        <taxon>50 kb inversion clade</taxon>
        <taxon>NPAAA clade</taxon>
        <taxon>Hologalegina</taxon>
        <taxon>IRL clade</taxon>
        <taxon>Fabeae</taxon>
        <taxon>Vicia</taxon>
    </lineage>
</organism>
<dbReference type="InterPro" id="IPR013761">
    <property type="entry name" value="SAM/pointed_sf"/>
</dbReference>
<gene>
    <name evidence="2" type="ORF">VFH_V004800</name>
</gene>
<proteinExistence type="predicted"/>
<evidence type="ECO:0000313" key="2">
    <source>
        <dbReference type="EMBL" id="CAI8611827.1"/>
    </source>
</evidence>
<reference evidence="2 3" key="1">
    <citation type="submission" date="2023-01" db="EMBL/GenBank/DDBJ databases">
        <authorList>
            <person name="Kreplak J."/>
        </authorList>
    </citation>
    <scope>NUCLEOTIDE SEQUENCE [LARGE SCALE GENOMIC DNA]</scope>
</reference>
<dbReference type="Proteomes" id="UP001157006">
    <property type="component" value="Chromosome 5"/>
</dbReference>
<evidence type="ECO:0008006" key="4">
    <source>
        <dbReference type="Google" id="ProtNLM"/>
    </source>
</evidence>
<dbReference type="CDD" id="cd09487">
    <property type="entry name" value="SAM_superfamily"/>
    <property type="match status" value="1"/>
</dbReference>
<protein>
    <recommendedName>
        <fullName evidence="4">SAM domain-containing protein</fullName>
    </recommendedName>
</protein>
<dbReference type="PANTHER" id="PTHR33915">
    <property type="entry name" value="OSJNBA0033G05.11 PROTEIN"/>
    <property type="match status" value="1"/>
</dbReference>
<accession>A0AAV1AN85</accession>
<keyword evidence="1" id="KW-0732">Signal</keyword>
<name>A0AAV1AN85_VICFA</name>
<feature type="signal peptide" evidence="1">
    <location>
        <begin position="1"/>
        <end position="20"/>
    </location>
</feature>